<evidence type="ECO:0000259" key="1">
    <source>
        <dbReference type="Pfam" id="PF07727"/>
    </source>
</evidence>
<dbReference type="InterPro" id="IPR013103">
    <property type="entry name" value="RVT_2"/>
</dbReference>
<dbReference type="AlphaFoldDB" id="A0A699GJQ8"/>
<feature type="domain" description="Reverse transcriptase Ty1/copia-type" evidence="1">
    <location>
        <begin position="88"/>
        <end position="235"/>
    </location>
</feature>
<comment type="caution">
    <text evidence="2">The sequence shown here is derived from an EMBL/GenBank/DDBJ whole genome shotgun (WGS) entry which is preliminary data.</text>
</comment>
<gene>
    <name evidence="2" type="ORF">Tci_001798</name>
</gene>
<accession>A0A699GJQ8</accession>
<dbReference type="PANTHER" id="PTHR11439:SF483">
    <property type="entry name" value="PEPTIDE SYNTHASE GLIP-LIKE, PUTATIVE (AFU_ORTHOLOGUE AFUA_3G12920)-RELATED"/>
    <property type="match status" value="1"/>
</dbReference>
<reference evidence="2" key="1">
    <citation type="journal article" date="2019" name="Sci. Rep.">
        <title>Draft genome of Tanacetum cinerariifolium, the natural source of mosquito coil.</title>
        <authorList>
            <person name="Yamashiro T."/>
            <person name="Shiraishi A."/>
            <person name="Satake H."/>
            <person name="Nakayama K."/>
        </authorList>
    </citation>
    <scope>NUCLEOTIDE SEQUENCE</scope>
</reference>
<name>A0A699GJQ8_TANCI</name>
<dbReference type="PANTHER" id="PTHR11439">
    <property type="entry name" value="GAG-POL-RELATED RETROTRANSPOSON"/>
    <property type="match status" value="1"/>
</dbReference>
<dbReference type="EMBL" id="BKCJ010000103">
    <property type="protein sequence ID" value="GEU29820.1"/>
    <property type="molecule type" value="Genomic_DNA"/>
</dbReference>
<dbReference type="Pfam" id="PF07727">
    <property type="entry name" value="RVT_2"/>
    <property type="match status" value="1"/>
</dbReference>
<sequence>MTGNRKLFSSYKAYNRGNVIFGSNLRGNSIAKGQICDNKCRVTFSKRDSEITKDGKVIGREPKNVNEVLTDESWIIAMQKELNQFIANDIWELVPQPRNITIIGTKWVFKNKLDDNDIVSQNKAMLVAQFYNQQEDIDYDETYASVARLESMRILLAYAYALDFKLFQMDVKSAFLNGFINKVVYVTQPLGFIDFEKQYHVYKLKKALCGLKQAPKGWPDIMFSVCLCARFQEAPNTSYLEAIKHIFRYIKGTMRLGLRYPIGTNIETVVYVDSNHAGDYVDRKRTSGICTFVECCLTSWFSKKQTALDISTIESEYVSTGKACQQALWMKQAFIDYDVRLHV</sequence>
<evidence type="ECO:0000313" key="2">
    <source>
        <dbReference type="EMBL" id="GEU29820.1"/>
    </source>
</evidence>
<protein>
    <submittedName>
        <fullName evidence="2">Retrovirus-related Pol polyprotein from transposon TNT 1-94</fullName>
    </submittedName>
</protein>
<organism evidence="2">
    <name type="scientific">Tanacetum cinerariifolium</name>
    <name type="common">Dalmatian daisy</name>
    <name type="synonym">Chrysanthemum cinerariifolium</name>
    <dbReference type="NCBI Taxonomy" id="118510"/>
    <lineage>
        <taxon>Eukaryota</taxon>
        <taxon>Viridiplantae</taxon>
        <taxon>Streptophyta</taxon>
        <taxon>Embryophyta</taxon>
        <taxon>Tracheophyta</taxon>
        <taxon>Spermatophyta</taxon>
        <taxon>Magnoliopsida</taxon>
        <taxon>eudicotyledons</taxon>
        <taxon>Gunneridae</taxon>
        <taxon>Pentapetalae</taxon>
        <taxon>asterids</taxon>
        <taxon>campanulids</taxon>
        <taxon>Asterales</taxon>
        <taxon>Asteraceae</taxon>
        <taxon>Asteroideae</taxon>
        <taxon>Anthemideae</taxon>
        <taxon>Anthemidinae</taxon>
        <taxon>Tanacetum</taxon>
    </lineage>
</organism>
<proteinExistence type="predicted"/>
<dbReference type="CDD" id="cd09272">
    <property type="entry name" value="RNase_HI_RT_Ty1"/>
    <property type="match status" value="1"/>
</dbReference>